<dbReference type="InterPro" id="IPR013810">
    <property type="entry name" value="Ribosomal_uS5_N"/>
</dbReference>
<dbReference type="PANTHER" id="PTHR48277">
    <property type="entry name" value="MITOCHONDRIAL RIBOSOMAL PROTEIN S5"/>
    <property type="match status" value="1"/>
</dbReference>
<name>A0A1G2PKU2_9BACT</name>
<comment type="similarity">
    <text evidence="1 7">Belongs to the universal ribosomal protein uS5 family.</text>
</comment>
<proteinExistence type="inferred from homology"/>
<dbReference type="GO" id="GO:0006412">
    <property type="term" value="P:translation"/>
    <property type="evidence" value="ECO:0007669"/>
    <property type="project" value="InterPro"/>
</dbReference>
<evidence type="ECO:0000256" key="3">
    <source>
        <dbReference type="ARBA" id="ARBA00023274"/>
    </source>
</evidence>
<dbReference type="SUPFAM" id="SSF54211">
    <property type="entry name" value="Ribosomal protein S5 domain 2-like"/>
    <property type="match status" value="1"/>
</dbReference>
<dbReference type="PROSITE" id="PS50881">
    <property type="entry name" value="S5_DSRBD"/>
    <property type="match status" value="1"/>
</dbReference>
<gene>
    <name evidence="11" type="ORF">A2806_04575</name>
</gene>
<evidence type="ECO:0000256" key="8">
    <source>
        <dbReference type="SAM" id="Coils"/>
    </source>
</evidence>
<evidence type="ECO:0000256" key="5">
    <source>
        <dbReference type="ARBA" id="ARBA00035519"/>
    </source>
</evidence>
<dbReference type="GO" id="GO:0005737">
    <property type="term" value="C:cytoplasm"/>
    <property type="evidence" value="ECO:0007669"/>
    <property type="project" value="UniProtKB-ARBA"/>
</dbReference>
<evidence type="ECO:0000256" key="9">
    <source>
        <dbReference type="SAM" id="MobiDB-lite"/>
    </source>
</evidence>
<dbReference type="InterPro" id="IPR005324">
    <property type="entry name" value="Ribosomal_uS5_C"/>
</dbReference>
<dbReference type="PROSITE" id="PS00585">
    <property type="entry name" value="RIBOSOMAL_S5"/>
    <property type="match status" value="1"/>
</dbReference>
<protein>
    <recommendedName>
        <fullName evidence="4">Small ribosomal subunit protein uS5</fullName>
    </recommendedName>
    <alternativeName>
        <fullName evidence="5">30S ribosomal protein S5</fullName>
    </alternativeName>
</protein>
<evidence type="ECO:0000259" key="10">
    <source>
        <dbReference type="PROSITE" id="PS50881"/>
    </source>
</evidence>
<dbReference type="EMBL" id="MHSS01000002">
    <property type="protein sequence ID" value="OHA48938.1"/>
    <property type="molecule type" value="Genomic_DNA"/>
</dbReference>
<evidence type="ECO:0000313" key="11">
    <source>
        <dbReference type="EMBL" id="OHA48938.1"/>
    </source>
</evidence>
<dbReference type="SUPFAM" id="SSF54768">
    <property type="entry name" value="dsRNA-binding domain-like"/>
    <property type="match status" value="1"/>
</dbReference>
<dbReference type="GO" id="GO:1990904">
    <property type="term" value="C:ribonucleoprotein complex"/>
    <property type="evidence" value="ECO:0007669"/>
    <property type="project" value="UniProtKB-UniRule"/>
</dbReference>
<dbReference type="GO" id="GO:0003723">
    <property type="term" value="F:RNA binding"/>
    <property type="evidence" value="ECO:0007669"/>
    <property type="project" value="InterPro"/>
</dbReference>
<evidence type="ECO:0000256" key="2">
    <source>
        <dbReference type="ARBA" id="ARBA00022980"/>
    </source>
</evidence>
<evidence type="ECO:0000256" key="4">
    <source>
        <dbReference type="ARBA" id="ARBA00035255"/>
    </source>
</evidence>
<dbReference type="GO" id="GO:0003735">
    <property type="term" value="F:structural constituent of ribosome"/>
    <property type="evidence" value="ECO:0007669"/>
    <property type="project" value="UniProtKB-UniRule"/>
</dbReference>
<dbReference type="Pfam" id="PF03719">
    <property type="entry name" value="Ribosomal_S5_C"/>
    <property type="match status" value="1"/>
</dbReference>
<dbReference type="FunFam" id="3.30.230.10:FF:000002">
    <property type="entry name" value="30S ribosomal protein S5"/>
    <property type="match status" value="1"/>
</dbReference>
<dbReference type="Gene3D" id="3.30.160.20">
    <property type="match status" value="1"/>
</dbReference>
<dbReference type="Proteomes" id="UP000177629">
    <property type="component" value="Unassembled WGS sequence"/>
</dbReference>
<evidence type="ECO:0000256" key="7">
    <source>
        <dbReference type="RuleBase" id="RU003823"/>
    </source>
</evidence>
<dbReference type="GO" id="GO:0005840">
    <property type="term" value="C:ribosome"/>
    <property type="evidence" value="ECO:0007669"/>
    <property type="project" value="UniProtKB-KW"/>
</dbReference>
<dbReference type="InterPro" id="IPR014721">
    <property type="entry name" value="Ribsml_uS5_D2-typ_fold_subgr"/>
</dbReference>
<keyword evidence="3 6" id="KW-0687">Ribonucleoprotein</keyword>
<sequence>MLRQKRDFTRGAKKGSGREQEQEFESRTLDLSRTARMVAGGRRFRFRALVVVGDRAGRVGLGMAKAKDATQAVEKAVTRAKNSLVRVPRRGSTVPSDAIAKVGPARVLLRPSRPGRGIRAGGTVRHVLELAGIADVTAKILSRSTNSLNNARATLAALEKLSRRLEVAKVRKQKS</sequence>
<dbReference type="InterPro" id="IPR000851">
    <property type="entry name" value="Ribosomal_uS5"/>
</dbReference>
<feature type="domain" description="S5 DRBM" evidence="10">
    <location>
        <begin position="24"/>
        <end position="87"/>
    </location>
</feature>
<dbReference type="Pfam" id="PF00333">
    <property type="entry name" value="Ribosomal_S5"/>
    <property type="match status" value="1"/>
</dbReference>
<keyword evidence="2 6" id="KW-0689">Ribosomal protein</keyword>
<feature type="region of interest" description="Disordered" evidence="9">
    <location>
        <begin position="1"/>
        <end position="26"/>
    </location>
</feature>
<dbReference type="InterPro" id="IPR018192">
    <property type="entry name" value="Ribosomal_uS5_N_CS"/>
</dbReference>
<accession>A0A1G2PKU2</accession>
<organism evidence="11 12">
    <name type="scientific">Candidatus Terrybacteria bacterium RIFCSPHIGHO2_01_FULL_48_17</name>
    <dbReference type="NCBI Taxonomy" id="1802362"/>
    <lineage>
        <taxon>Bacteria</taxon>
        <taxon>Candidatus Terryibacteriota</taxon>
    </lineage>
</organism>
<dbReference type="Gene3D" id="3.30.230.10">
    <property type="match status" value="1"/>
</dbReference>
<keyword evidence="8" id="KW-0175">Coiled coil</keyword>
<reference evidence="11 12" key="1">
    <citation type="journal article" date="2016" name="Nat. Commun.">
        <title>Thousands of microbial genomes shed light on interconnected biogeochemical processes in an aquifer system.</title>
        <authorList>
            <person name="Anantharaman K."/>
            <person name="Brown C.T."/>
            <person name="Hug L.A."/>
            <person name="Sharon I."/>
            <person name="Castelle C.J."/>
            <person name="Probst A.J."/>
            <person name="Thomas B.C."/>
            <person name="Singh A."/>
            <person name="Wilkins M.J."/>
            <person name="Karaoz U."/>
            <person name="Brodie E.L."/>
            <person name="Williams K.H."/>
            <person name="Hubbard S.S."/>
            <person name="Banfield J.F."/>
        </authorList>
    </citation>
    <scope>NUCLEOTIDE SEQUENCE [LARGE SCALE GENOMIC DNA]</scope>
</reference>
<evidence type="ECO:0000313" key="12">
    <source>
        <dbReference type="Proteomes" id="UP000177629"/>
    </source>
</evidence>
<comment type="caution">
    <text evidence="11">The sequence shown here is derived from an EMBL/GenBank/DDBJ whole genome shotgun (WGS) entry which is preliminary data.</text>
</comment>
<dbReference type="PANTHER" id="PTHR48277:SF1">
    <property type="entry name" value="MITOCHONDRIAL RIBOSOMAL PROTEIN S5"/>
    <property type="match status" value="1"/>
</dbReference>
<feature type="coiled-coil region" evidence="8">
    <location>
        <begin position="141"/>
        <end position="168"/>
    </location>
</feature>
<dbReference type="AlphaFoldDB" id="A0A1G2PKU2"/>
<dbReference type="STRING" id="1802362.A2806_04575"/>
<dbReference type="InterPro" id="IPR020568">
    <property type="entry name" value="Ribosomal_Su5_D2-typ_SF"/>
</dbReference>
<evidence type="ECO:0000256" key="1">
    <source>
        <dbReference type="ARBA" id="ARBA00008945"/>
    </source>
</evidence>
<evidence type="ECO:0000256" key="6">
    <source>
        <dbReference type="PROSITE-ProRule" id="PRU00268"/>
    </source>
</evidence>